<accession>A0AAE9AER4</accession>
<evidence type="ECO:0000313" key="4">
    <source>
        <dbReference type="Proteomes" id="UP000827892"/>
    </source>
</evidence>
<reference evidence="3 4" key="1">
    <citation type="submission" date="2022-05" db="EMBL/GenBank/DDBJ databases">
        <title>Chromosome-level reference genomes for two strains of Caenorhabditis briggsae: an improved platform for comparative genomics.</title>
        <authorList>
            <person name="Stevens L."/>
            <person name="Andersen E.C."/>
        </authorList>
    </citation>
    <scope>NUCLEOTIDE SEQUENCE [LARGE SCALE GENOMIC DNA]</scope>
    <source>
        <strain evidence="3">QX1410_ONT</strain>
        <tissue evidence="3">Whole-organism</tissue>
    </source>
</reference>
<keyword evidence="2" id="KW-0812">Transmembrane</keyword>
<sequence>MSEGCFISYAHISELDESEAKPIETHGYKRGFSSESIDLYFEDRVMGTKMVVDYVTDLFNLEVHGLLPTDLRRLLSSRTTNQGIVNQANIQQSGRLAKSQDVRYNPYHGSRISGATEGDVGPGAPQHTPMPQPPLSYPANQSVRNLPYGSHLPTNQGDVGPGAPQHTPMPQPPLSYPANQSVRNLPYGSHLPTNQVGNPLLIFKMKSALLLLLLIVVLATVTPMARGQRRLPSGGNNYYEWLMRAQHGSSIGAQNPIVSSRSPKMDRNCFFSPVQCMFDTSTSDNLNSFRR</sequence>
<evidence type="ECO:0000256" key="2">
    <source>
        <dbReference type="SAM" id="Phobius"/>
    </source>
</evidence>
<protein>
    <submittedName>
        <fullName evidence="3">Uncharacterized protein</fullName>
    </submittedName>
</protein>
<organism evidence="3 4">
    <name type="scientific">Caenorhabditis briggsae</name>
    <dbReference type="NCBI Taxonomy" id="6238"/>
    <lineage>
        <taxon>Eukaryota</taxon>
        <taxon>Metazoa</taxon>
        <taxon>Ecdysozoa</taxon>
        <taxon>Nematoda</taxon>
        <taxon>Chromadorea</taxon>
        <taxon>Rhabditida</taxon>
        <taxon>Rhabditina</taxon>
        <taxon>Rhabditomorpha</taxon>
        <taxon>Rhabditoidea</taxon>
        <taxon>Rhabditidae</taxon>
        <taxon>Peloderinae</taxon>
        <taxon>Caenorhabditis</taxon>
    </lineage>
</organism>
<dbReference type="Proteomes" id="UP000827892">
    <property type="component" value="Chromosome IV"/>
</dbReference>
<evidence type="ECO:0000256" key="1">
    <source>
        <dbReference type="SAM" id="MobiDB-lite"/>
    </source>
</evidence>
<keyword evidence="2" id="KW-0472">Membrane</keyword>
<feature type="transmembrane region" description="Helical" evidence="2">
    <location>
        <begin position="201"/>
        <end position="221"/>
    </location>
</feature>
<dbReference type="AlphaFoldDB" id="A0AAE9AER4"/>
<name>A0AAE9AER4_CAEBR</name>
<proteinExistence type="predicted"/>
<feature type="region of interest" description="Disordered" evidence="1">
    <location>
        <begin position="105"/>
        <end position="172"/>
    </location>
</feature>
<keyword evidence="2" id="KW-1133">Transmembrane helix</keyword>
<dbReference type="EMBL" id="CP090894">
    <property type="protein sequence ID" value="ULT97676.1"/>
    <property type="molecule type" value="Genomic_DNA"/>
</dbReference>
<gene>
    <name evidence="3" type="ORF">L3Y34_005481</name>
</gene>
<evidence type="ECO:0000313" key="3">
    <source>
        <dbReference type="EMBL" id="ULT97676.1"/>
    </source>
</evidence>